<dbReference type="KEGG" id="mrr:Moror_15890"/>
<dbReference type="AlphaFoldDB" id="V2X107"/>
<reference evidence="1 2" key="1">
    <citation type="journal article" date="2014" name="BMC Genomics">
        <title>Genome and secretome analysis of the hemibiotrophic fungal pathogen, Moniliophthora roreri, which causes frosty pod rot disease of cacao: mechanisms of the biotrophic and necrotrophic phases.</title>
        <authorList>
            <person name="Meinhardt L.W."/>
            <person name="Costa G.G.L."/>
            <person name="Thomazella D.P.T."/>
            <person name="Teixeira P.J.P.L."/>
            <person name="Carazzolle M.F."/>
            <person name="Schuster S.C."/>
            <person name="Carlson J.E."/>
            <person name="Guiltinan M.J."/>
            <person name="Mieczkowski P."/>
            <person name="Farmer A."/>
            <person name="Ramaraj T."/>
            <person name="Crozier J."/>
            <person name="Davis R.E."/>
            <person name="Shao J."/>
            <person name="Melnick R.L."/>
            <person name="Pereira G.A.G."/>
            <person name="Bailey B.A."/>
        </authorList>
    </citation>
    <scope>NUCLEOTIDE SEQUENCE [LARGE SCALE GENOMIC DNA]</scope>
    <source>
        <strain evidence="1 2">MCA 2997</strain>
    </source>
</reference>
<accession>V2X107</accession>
<gene>
    <name evidence="1" type="ORF">Moror_15890</name>
</gene>
<proteinExistence type="predicted"/>
<protein>
    <submittedName>
        <fullName evidence="1">Uncharacterized protein</fullName>
    </submittedName>
</protein>
<keyword evidence="2" id="KW-1185">Reference proteome</keyword>
<name>V2X107_MONRO</name>
<comment type="caution">
    <text evidence="1">The sequence shown here is derived from an EMBL/GenBank/DDBJ whole genome shotgun (WGS) entry which is preliminary data.</text>
</comment>
<sequence length="185" mass="19858">MPSSCSGPLRIPRGCQDPRALPFTLHVCDYGHKRSVFLTITIASNTGNSGRKAEKEGEAWWYRAAGNLDPSPSLSPPTPPVVAVETLENPPLHVPALPLLRSTGPTPANGPEATRRTFLGVIWVSEHESNVSKARRRRLSIELDANNTSFSYPRFRTQAAAAAPKYAGLFNPACLGSLSSNPASA</sequence>
<dbReference type="EMBL" id="AWSO01000248">
    <property type="protein sequence ID" value="ESK92803.1"/>
    <property type="molecule type" value="Genomic_DNA"/>
</dbReference>
<dbReference type="Proteomes" id="UP000017559">
    <property type="component" value="Unassembled WGS sequence"/>
</dbReference>
<organism evidence="1 2">
    <name type="scientific">Moniliophthora roreri (strain MCA 2997)</name>
    <name type="common">Cocoa frosty pod rot fungus</name>
    <name type="synonym">Crinipellis roreri</name>
    <dbReference type="NCBI Taxonomy" id="1381753"/>
    <lineage>
        <taxon>Eukaryota</taxon>
        <taxon>Fungi</taxon>
        <taxon>Dikarya</taxon>
        <taxon>Basidiomycota</taxon>
        <taxon>Agaricomycotina</taxon>
        <taxon>Agaricomycetes</taxon>
        <taxon>Agaricomycetidae</taxon>
        <taxon>Agaricales</taxon>
        <taxon>Marasmiineae</taxon>
        <taxon>Marasmiaceae</taxon>
        <taxon>Moniliophthora</taxon>
    </lineage>
</organism>
<evidence type="ECO:0000313" key="1">
    <source>
        <dbReference type="EMBL" id="ESK92803.1"/>
    </source>
</evidence>
<dbReference type="HOGENOM" id="CLU_1461687_0_0_1"/>
<evidence type="ECO:0000313" key="2">
    <source>
        <dbReference type="Proteomes" id="UP000017559"/>
    </source>
</evidence>